<feature type="region of interest" description="Disordered" evidence="1">
    <location>
        <begin position="109"/>
        <end position="130"/>
    </location>
</feature>
<dbReference type="AlphaFoldDB" id="A0A914WU95"/>
<sequence length="130" mass="14241">MSRSTAPRVSVSYFGVREMTGFGGSCADREVSTTPGRTRRQKFRQKAAEAGGKRSPPIGGVIRRRPDRSLARLTIGQRIACARERVRQDHPVVRHGYKPILLLAAPDGDESALRRRAGGQSIGRRLGAPH</sequence>
<name>A0A914WU95_9BILA</name>
<evidence type="ECO:0000313" key="2">
    <source>
        <dbReference type="Proteomes" id="UP000887566"/>
    </source>
</evidence>
<proteinExistence type="predicted"/>
<reference evidence="3" key="1">
    <citation type="submission" date="2022-11" db="UniProtKB">
        <authorList>
            <consortium name="WormBaseParasite"/>
        </authorList>
    </citation>
    <scope>IDENTIFICATION</scope>
</reference>
<protein>
    <submittedName>
        <fullName evidence="3">Uncharacterized protein</fullName>
    </submittedName>
</protein>
<feature type="region of interest" description="Disordered" evidence="1">
    <location>
        <begin position="26"/>
        <end position="62"/>
    </location>
</feature>
<evidence type="ECO:0000256" key="1">
    <source>
        <dbReference type="SAM" id="MobiDB-lite"/>
    </source>
</evidence>
<dbReference type="WBParaSite" id="PSAMB.scaffold5287size12103.g26278.t1">
    <property type="protein sequence ID" value="PSAMB.scaffold5287size12103.g26278.t1"/>
    <property type="gene ID" value="PSAMB.scaffold5287size12103.g26278"/>
</dbReference>
<evidence type="ECO:0000313" key="3">
    <source>
        <dbReference type="WBParaSite" id="PSAMB.scaffold5287size12103.g26278.t1"/>
    </source>
</evidence>
<organism evidence="2 3">
    <name type="scientific">Plectus sambesii</name>
    <dbReference type="NCBI Taxonomy" id="2011161"/>
    <lineage>
        <taxon>Eukaryota</taxon>
        <taxon>Metazoa</taxon>
        <taxon>Ecdysozoa</taxon>
        <taxon>Nematoda</taxon>
        <taxon>Chromadorea</taxon>
        <taxon>Plectida</taxon>
        <taxon>Plectina</taxon>
        <taxon>Plectoidea</taxon>
        <taxon>Plectidae</taxon>
        <taxon>Plectus</taxon>
    </lineage>
</organism>
<accession>A0A914WU95</accession>
<dbReference type="Proteomes" id="UP000887566">
    <property type="component" value="Unplaced"/>
</dbReference>
<keyword evidence="2" id="KW-1185">Reference proteome</keyword>